<proteinExistence type="predicted"/>
<protein>
    <recommendedName>
        <fullName evidence="3">C-type lectin domain-containing protein</fullName>
    </recommendedName>
</protein>
<name>A0ABN0Z5C3_9ACTN</name>
<dbReference type="Proteomes" id="UP001500879">
    <property type="component" value="Unassembled WGS sequence"/>
</dbReference>
<accession>A0ABN0Z5C3</accession>
<organism evidence="1 2">
    <name type="scientific">Streptomyces luteireticuli</name>
    <dbReference type="NCBI Taxonomy" id="173858"/>
    <lineage>
        <taxon>Bacteria</taxon>
        <taxon>Bacillati</taxon>
        <taxon>Actinomycetota</taxon>
        <taxon>Actinomycetes</taxon>
        <taxon>Kitasatosporales</taxon>
        <taxon>Streptomycetaceae</taxon>
        <taxon>Streptomyces</taxon>
    </lineage>
</organism>
<evidence type="ECO:0008006" key="3">
    <source>
        <dbReference type="Google" id="ProtNLM"/>
    </source>
</evidence>
<evidence type="ECO:0000313" key="1">
    <source>
        <dbReference type="EMBL" id="GAA0433044.1"/>
    </source>
</evidence>
<sequence>MTLLTGHCYQQVARVPQQLRSIGMLRVDVSIFSGRPDPSWIITDESAVRSLLSDAADAAEAAVGIPGAGYDGLGYREVVVSAVGDDEPWPESVPRSFALGTLGARDVGRSAELARRVVEGMTRHADTRLAEHERTPLGDDLRELVLGEIDAFAAEPPAWTRSPALPAHPLRTTAQEAGPSVTCYIEYGQFNPGFWNTPQVQPKNNCYNYARNLRTDTFAQPGRAHGAQTGTMACPNVTQAALADGFVRRFQCLPDSEKPRWLTALVVWPGQDYHWYRLQSGNFWGHKPGQTAARDYDNSGNRITNPETCNRGGYRDFCGYFYAGRSVVIR</sequence>
<dbReference type="EMBL" id="BAAABX010000071">
    <property type="protein sequence ID" value="GAA0433044.1"/>
    <property type="molecule type" value="Genomic_DNA"/>
</dbReference>
<keyword evidence="2" id="KW-1185">Reference proteome</keyword>
<evidence type="ECO:0000313" key="2">
    <source>
        <dbReference type="Proteomes" id="UP001500879"/>
    </source>
</evidence>
<comment type="caution">
    <text evidence="1">The sequence shown here is derived from an EMBL/GenBank/DDBJ whole genome shotgun (WGS) entry which is preliminary data.</text>
</comment>
<gene>
    <name evidence="1" type="ORF">GCM10010357_63240</name>
</gene>
<reference evidence="1 2" key="1">
    <citation type="journal article" date="2019" name="Int. J. Syst. Evol. Microbiol.">
        <title>The Global Catalogue of Microorganisms (GCM) 10K type strain sequencing project: providing services to taxonomists for standard genome sequencing and annotation.</title>
        <authorList>
            <consortium name="The Broad Institute Genomics Platform"/>
            <consortium name="The Broad Institute Genome Sequencing Center for Infectious Disease"/>
            <person name="Wu L."/>
            <person name="Ma J."/>
        </authorList>
    </citation>
    <scope>NUCLEOTIDE SEQUENCE [LARGE SCALE GENOMIC DNA]</scope>
    <source>
        <strain evidence="1 2">JCM 4788</strain>
    </source>
</reference>